<organism evidence="2 3">
    <name type="scientific">Rousettus aegyptiacus</name>
    <name type="common">Egyptian fruit bat</name>
    <name type="synonym">Pteropus aegyptiacus</name>
    <dbReference type="NCBI Taxonomy" id="9407"/>
    <lineage>
        <taxon>Eukaryota</taxon>
        <taxon>Metazoa</taxon>
        <taxon>Chordata</taxon>
        <taxon>Craniata</taxon>
        <taxon>Vertebrata</taxon>
        <taxon>Euteleostomi</taxon>
        <taxon>Mammalia</taxon>
        <taxon>Eutheria</taxon>
        <taxon>Laurasiatheria</taxon>
        <taxon>Chiroptera</taxon>
        <taxon>Yinpterochiroptera</taxon>
        <taxon>Pteropodoidea</taxon>
        <taxon>Pteropodidae</taxon>
        <taxon>Rousettinae</taxon>
        <taxon>Rousettus</taxon>
    </lineage>
</organism>
<keyword evidence="3" id="KW-1185">Reference proteome</keyword>
<dbReference type="AlphaFoldDB" id="A0A7J8DI02"/>
<feature type="region of interest" description="Disordered" evidence="1">
    <location>
        <begin position="1"/>
        <end position="29"/>
    </location>
</feature>
<dbReference type="Proteomes" id="UP000593571">
    <property type="component" value="Unassembled WGS sequence"/>
</dbReference>
<sequence length="125" mass="13818">MEPARCPLSVTRQHASSRGHMRTQSESSVPTRLHVPHWRLCHLAVQASSSHNGVARALCRGAGKNHQKNLRLYFVSNLKYAAVSKPFTEGALALHTTKPLQRESMTSTPLVPSTPGAVRNKRLFL</sequence>
<dbReference type="EMBL" id="JACASE010000012">
    <property type="protein sequence ID" value="KAF6422629.1"/>
    <property type="molecule type" value="Genomic_DNA"/>
</dbReference>
<comment type="caution">
    <text evidence="2">The sequence shown here is derived from an EMBL/GenBank/DDBJ whole genome shotgun (WGS) entry which is preliminary data.</text>
</comment>
<evidence type="ECO:0000313" key="3">
    <source>
        <dbReference type="Proteomes" id="UP000593571"/>
    </source>
</evidence>
<gene>
    <name evidence="2" type="ORF">HJG63_008473</name>
</gene>
<evidence type="ECO:0000256" key="1">
    <source>
        <dbReference type="SAM" id="MobiDB-lite"/>
    </source>
</evidence>
<accession>A0A7J8DI02</accession>
<name>A0A7J8DI02_ROUAE</name>
<protein>
    <submittedName>
        <fullName evidence="2">Uncharacterized protein</fullName>
    </submittedName>
</protein>
<evidence type="ECO:0000313" key="2">
    <source>
        <dbReference type="EMBL" id="KAF6422629.1"/>
    </source>
</evidence>
<reference evidence="2 3" key="1">
    <citation type="journal article" date="2020" name="Nature">
        <title>Six reference-quality genomes reveal evolution of bat adaptations.</title>
        <authorList>
            <person name="Jebb D."/>
            <person name="Huang Z."/>
            <person name="Pippel M."/>
            <person name="Hughes G.M."/>
            <person name="Lavrichenko K."/>
            <person name="Devanna P."/>
            <person name="Winkler S."/>
            <person name="Jermiin L.S."/>
            <person name="Skirmuntt E.C."/>
            <person name="Katzourakis A."/>
            <person name="Burkitt-Gray L."/>
            <person name="Ray D.A."/>
            <person name="Sullivan K.A.M."/>
            <person name="Roscito J.G."/>
            <person name="Kirilenko B.M."/>
            <person name="Davalos L.M."/>
            <person name="Corthals A.P."/>
            <person name="Power M.L."/>
            <person name="Jones G."/>
            <person name="Ransome R.D."/>
            <person name="Dechmann D.K.N."/>
            <person name="Locatelli A.G."/>
            <person name="Puechmaille S.J."/>
            <person name="Fedrigo O."/>
            <person name="Jarvis E.D."/>
            <person name="Hiller M."/>
            <person name="Vernes S.C."/>
            <person name="Myers E.W."/>
            <person name="Teeling E.C."/>
        </authorList>
    </citation>
    <scope>NUCLEOTIDE SEQUENCE [LARGE SCALE GENOMIC DNA]</scope>
    <source>
        <strain evidence="2">MRouAeg1</strain>
        <tissue evidence="2">Muscle</tissue>
    </source>
</reference>
<proteinExistence type="predicted"/>